<dbReference type="CDD" id="cd07067">
    <property type="entry name" value="HP_PGM_like"/>
    <property type="match status" value="1"/>
</dbReference>
<sequence length="390" mass="43998">MAVTTHQIRAQDHRQQRRTAFCGINTLIPILFVITIIAPFLFMMGQSPDSKTTHLQYSTVTGYFEQDEPDTDPRGYDFASHNLGLIERKYYTDAVFDPHHEKSQWQRFYFHVDELNAHAAPGVQFKVLYLGRHGEGFHNVAEALYGTKAWDCYWAAQDGNGNLTWSDALLTPKGISQAQYANAFWRTLVTDHGIPLPQTYYSSPLLRCLATAYYTFSGLPHTPESPFIPTIKELLRESIGVHTCDRRSSKSTIHELYPEWPFEEGFAENDPLWVPDLQETNAAMVVRARSAMDDIFSADGKTHISISSHSGMIASLLEFLGHRKFRLETGQAIPVLVKAEMVNGELPPSGETPWKKIDLCTEPPAPLLPNREGEDDGDGRGRFMLDVIAH</sequence>
<dbReference type="SUPFAM" id="SSF53254">
    <property type="entry name" value="Phosphoglycerate mutase-like"/>
    <property type="match status" value="1"/>
</dbReference>
<keyword evidence="1" id="KW-0812">Transmembrane</keyword>
<dbReference type="InterPro" id="IPR029033">
    <property type="entry name" value="His_PPase_superfam"/>
</dbReference>
<dbReference type="InterPro" id="IPR050275">
    <property type="entry name" value="PGM_Phosphatase"/>
</dbReference>
<dbReference type="InterPro" id="IPR013078">
    <property type="entry name" value="His_Pase_superF_clade-1"/>
</dbReference>
<dbReference type="Pfam" id="PF00300">
    <property type="entry name" value="His_Phos_1"/>
    <property type="match status" value="1"/>
</dbReference>
<proteinExistence type="predicted"/>
<evidence type="ECO:0000313" key="2">
    <source>
        <dbReference type="EMBL" id="PMD44130.1"/>
    </source>
</evidence>
<dbReference type="AlphaFoldDB" id="A0A2J6S041"/>
<dbReference type="PANTHER" id="PTHR48100:SF1">
    <property type="entry name" value="HISTIDINE PHOSPHATASE FAMILY PROTEIN-RELATED"/>
    <property type="match status" value="1"/>
</dbReference>
<dbReference type="GO" id="GO:0016791">
    <property type="term" value="F:phosphatase activity"/>
    <property type="evidence" value="ECO:0007669"/>
    <property type="project" value="TreeGrafter"/>
</dbReference>
<dbReference type="PANTHER" id="PTHR48100">
    <property type="entry name" value="BROAD-SPECIFICITY PHOSPHATASE YOR283W-RELATED"/>
    <property type="match status" value="1"/>
</dbReference>
<evidence type="ECO:0000313" key="3">
    <source>
        <dbReference type="Proteomes" id="UP000235786"/>
    </source>
</evidence>
<dbReference type="EMBL" id="KZ613941">
    <property type="protein sequence ID" value="PMD44130.1"/>
    <property type="molecule type" value="Genomic_DNA"/>
</dbReference>
<dbReference type="SMART" id="SM00855">
    <property type="entry name" value="PGAM"/>
    <property type="match status" value="1"/>
</dbReference>
<dbReference type="Proteomes" id="UP000235786">
    <property type="component" value="Unassembled WGS sequence"/>
</dbReference>
<dbReference type="GO" id="GO:0005737">
    <property type="term" value="C:cytoplasm"/>
    <property type="evidence" value="ECO:0007669"/>
    <property type="project" value="TreeGrafter"/>
</dbReference>
<feature type="transmembrane region" description="Helical" evidence="1">
    <location>
        <begin position="21"/>
        <end position="44"/>
    </location>
</feature>
<keyword evidence="1" id="KW-1133">Transmembrane helix</keyword>
<dbReference type="Gene3D" id="3.40.50.1240">
    <property type="entry name" value="Phosphoglycerate mutase-like"/>
    <property type="match status" value="1"/>
</dbReference>
<reference evidence="2 3" key="1">
    <citation type="submission" date="2016-04" db="EMBL/GenBank/DDBJ databases">
        <title>A degradative enzymes factory behind the ericoid mycorrhizal symbiosis.</title>
        <authorList>
            <consortium name="DOE Joint Genome Institute"/>
            <person name="Martino E."/>
            <person name="Morin E."/>
            <person name="Grelet G."/>
            <person name="Kuo A."/>
            <person name="Kohler A."/>
            <person name="Daghino S."/>
            <person name="Barry K."/>
            <person name="Choi C."/>
            <person name="Cichocki N."/>
            <person name="Clum A."/>
            <person name="Copeland A."/>
            <person name="Hainaut M."/>
            <person name="Haridas S."/>
            <person name="Labutti K."/>
            <person name="Lindquist E."/>
            <person name="Lipzen A."/>
            <person name="Khouja H.-R."/>
            <person name="Murat C."/>
            <person name="Ohm R."/>
            <person name="Olson A."/>
            <person name="Spatafora J."/>
            <person name="Veneault-Fourrey C."/>
            <person name="Henrissat B."/>
            <person name="Grigoriev I."/>
            <person name="Martin F."/>
            <person name="Perotto S."/>
        </authorList>
    </citation>
    <scope>NUCLEOTIDE SEQUENCE [LARGE SCALE GENOMIC DNA]</scope>
    <source>
        <strain evidence="2 3">F</strain>
    </source>
</reference>
<protein>
    <submittedName>
        <fullName evidence="2">Phosphoglycerate mutase</fullName>
    </submittedName>
</protein>
<name>A0A2J6S041_HYAVF</name>
<accession>A0A2J6S041</accession>
<keyword evidence="3" id="KW-1185">Reference proteome</keyword>
<organism evidence="2 3">
    <name type="scientific">Hyaloscypha variabilis (strain UAMH 11265 / GT02V1 / F)</name>
    <name type="common">Meliniomyces variabilis</name>
    <dbReference type="NCBI Taxonomy" id="1149755"/>
    <lineage>
        <taxon>Eukaryota</taxon>
        <taxon>Fungi</taxon>
        <taxon>Dikarya</taxon>
        <taxon>Ascomycota</taxon>
        <taxon>Pezizomycotina</taxon>
        <taxon>Leotiomycetes</taxon>
        <taxon>Helotiales</taxon>
        <taxon>Hyaloscyphaceae</taxon>
        <taxon>Hyaloscypha</taxon>
        <taxon>Hyaloscypha variabilis</taxon>
    </lineage>
</organism>
<evidence type="ECO:0000256" key="1">
    <source>
        <dbReference type="SAM" id="Phobius"/>
    </source>
</evidence>
<gene>
    <name evidence="2" type="ORF">L207DRAFT_508888</name>
</gene>
<dbReference type="OrthoDB" id="496981at2759"/>
<keyword evidence="1" id="KW-0472">Membrane</keyword>